<dbReference type="Proteomes" id="UP001597045">
    <property type="component" value="Unassembled WGS sequence"/>
</dbReference>
<name>A0ABW3MF58_9PSEU</name>
<evidence type="ECO:0000313" key="5">
    <source>
        <dbReference type="EMBL" id="MFD1049311.1"/>
    </source>
</evidence>
<dbReference type="Gene3D" id="1.10.443.10">
    <property type="entry name" value="Intergrase catalytic core"/>
    <property type="match status" value="1"/>
</dbReference>
<organism evidence="5 6">
    <name type="scientific">Kibdelosporangium lantanae</name>
    <dbReference type="NCBI Taxonomy" id="1497396"/>
    <lineage>
        <taxon>Bacteria</taxon>
        <taxon>Bacillati</taxon>
        <taxon>Actinomycetota</taxon>
        <taxon>Actinomycetes</taxon>
        <taxon>Pseudonocardiales</taxon>
        <taxon>Pseudonocardiaceae</taxon>
        <taxon>Kibdelosporangium</taxon>
    </lineage>
</organism>
<dbReference type="InterPro" id="IPR013762">
    <property type="entry name" value="Integrase-like_cat_sf"/>
</dbReference>
<comment type="similarity">
    <text evidence="1">Belongs to the 'phage' integrase family.</text>
</comment>
<dbReference type="CDD" id="cd01189">
    <property type="entry name" value="INT_ICEBs1_C_like"/>
    <property type="match status" value="1"/>
</dbReference>
<evidence type="ECO:0000256" key="3">
    <source>
        <dbReference type="ARBA" id="ARBA00023172"/>
    </source>
</evidence>
<evidence type="ECO:0000313" key="6">
    <source>
        <dbReference type="Proteomes" id="UP001597045"/>
    </source>
</evidence>
<keyword evidence="3" id="KW-0233">DNA recombination</keyword>
<comment type="caution">
    <text evidence="5">The sequence shown here is derived from an EMBL/GenBank/DDBJ whole genome shotgun (WGS) entry which is preliminary data.</text>
</comment>
<dbReference type="PANTHER" id="PTHR30349:SF41">
    <property type="entry name" value="INTEGRASE_RECOMBINASE PROTEIN MJ0367-RELATED"/>
    <property type="match status" value="1"/>
</dbReference>
<dbReference type="InterPro" id="IPR002104">
    <property type="entry name" value="Integrase_catalytic"/>
</dbReference>
<sequence length="278" mass="30624">MTTAWADDVDKWLAERATILATRTLRDIRSILRRAITRAQARDKVKRNVVLLCEVPTGKRPGRPSKALNYDQADAVLKAAEADDSTIGAYIVVSLLTGGRTEEMRPLDWDHVDTKGDPEATPPVLPHVDVWRSVRAGGDTKTKKSRRSLALAQRAISALHAQRTRQAVQRSEAGDDWQSNNLVFASELGTELDAANVRRAFRRILRAAGLNASEWTPRELRHSFVSLLSDSGIPIEKISLLVGHSSTSVTEEVYRLQLRPVMQDGAKAMDGIFPGSAA</sequence>
<dbReference type="PANTHER" id="PTHR30349">
    <property type="entry name" value="PHAGE INTEGRASE-RELATED"/>
    <property type="match status" value="1"/>
</dbReference>
<dbReference type="Pfam" id="PF00589">
    <property type="entry name" value="Phage_integrase"/>
    <property type="match status" value="1"/>
</dbReference>
<accession>A0ABW3MF58</accession>
<dbReference type="PROSITE" id="PS51898">
    <property type="entry name" value="TYR_RECOMBINASE"/>
    <property type="match status" value="1"/>
</dbReference>
<dbReference type="SUPFAM" id="SSF56349">
    <property type="entry name" value="DNA breaking-rejoining enzymes"/>
    <property type="match status" value="1"/>
</dbReference>
<gene>
    <name evidence="5" type="primary">xerC</name>
    <name evidence="5" type="ORF">ACFQ1S_29115</name>
</gene>
<reference evidence="6" key="1">
    <citation type="journal article" date="2019" name="Int. J. Syst. Evol. Microbiol.">
        <title>The Global Catalogue of Microorganisms (GCM) 10K type strain sequencing project: providing services to taxonomists for standard genome sequencing and annotation.</title>
        <authorList>
            <consortium name="The Broad Institute Genomics Platform"/>
            <consortium name="The Broad Institute Genome Sequencing Center for Infectious Disease"/>
            <person name="Wu L."/>
            <person name="Ma J."/>
        </authorList>
    </citation>
    <scope>NUCLEOTIDE SEQUENCE [LARGE SCALE GENOMIC DNA]</scope>
    <source>
        <strain evidence="6">JCM 31486</strain>
    </source>
</reference>
<evidence type="ECO:0000256" key="2">
    <source>
        <dbReference type="ARBA" id="ARBA00023125"/>
    </source>
</evidence>
<evidence type="ECO:0000259" key="4">
    <source>
        <dbReference type="PROSITE" id="PS51898"/>
    </source>
</evidence>
<proteinExistence type="inferred from homology"/>
<protein>
    <submittedName>
        <fullName evidence="5">Tyrosine recombinase XerC</fullName>
    </submittedName>
</protein>
<dbReference type="InterPro" id="IPR011010">
    <property type="entry name" value="DNA_brk_join_enz"/>
</dbReference>
<evidence type="ECO:0000256" key="1">
    <source>
        <dbReference type="ARBA" id="ARBA00008857"/>
    </source>
</evidence>
<dbReference type="EMBL" id="JBHTIS010002100">
    <property type="protein sequence ID" value="MFD1049311.1"/>
    <property type="molecule type" value="Genomic_DNA"/>
</dbReference>
<dbReference type="InterPro" id="IPR050090">
    <property type="entry name" value="Tyrosine_recombinase_XerCD"/>
</dbReference>
<feature type="domain" description="Tyr recombinase" evidence="4">
    <location>
        <begin position="63"/>
        <end position="270"/>
    </location>
</feature>
<keyword evidence="2" id="KW-0238">DNA-binding</keyword>
<keyword evidence="6" id="KW-1185">Reference proteome</keyword>